<evidence type="ECO:0000313" key="3">
    <source>
        <dbReference type="EMBL" id="AXY67621.1"/>
    </source>
</evidence>
<feature type="domain" description="RCK N-terminal" evidence="2">
    <location>
        <begin position="102"/>
        <end position="235"/>
    </location>
</feature>
<dbReference type="Proteomes" id="UP000261812">
    <property type="component" value="Chromosome"/>
</dbReference>
<dbReference type="InterPro" id="IPR036291">
    <property type="entry name" value="NAD(P)-bd_dom_sf"/>
</dbReference>
<feature type="transmembrane region" description="Helical" evidence="1">
    <location>
        <begin position="7"/>
        <end position="26"/>
    </location>
</feature>
<keyword evidence="4" id="KW-1185">Reference proteome</keyword>
<dbReference type="PANTHER" id="PTHR43833">
    <property type="entry name" value="POTASSIUM CHANNEL PROTEIN 2-RELATED-RELATED"/>
    <property type="match status" value="1"/>
</dbReference>
<dbReference type="Pfam" id="PF22614">
    <property type="entry name" value="Slo-like_RCK"/>
    <property type="match status" value="1"/>
</dbReference>
<dbReference type="PROSITE" id="PS51201">
    <property type="entry name" value="RCK_N"/>
    <property type="match status" value="1"/>
</dbReference>
<reference evidence="4" key="1">
    <citation type="submission" date="2018-09" db="EMBL/GenBank/DDBJ databases">
        <title>Complete genome sequence of thermophilic cyanobacteria strain Thermosynechococcus elongatus PKUAC-SCTE542.</title>
        <authorList>
            <person name="Liang Y."/>
            <person name="Tang J."/>
            <person name="Daroch M."/>
        </authorList>
    </citation>
    <scope>NUCLEOTIDE SEQUENCE [LARGE SCALE GENOMIC DNA]</scope>
    <source>
        <strain evidence="4">E542</strain>
    </source>
</reference>
<gene>
    <name evidence="3" type="ORF">D3A95_04230</name>
</gene>
<dbReference type="PANTHER" id="PTHR43833:SF9">
    <property type="entry name" value="POTASSIUM CHANNEL PROTEIN YUGO-RELATED"/>
    <property type="match status" value="1"/>
</dbReference>
<dbReference type="GO" id="GO:0006813">
    <property type="term" value="P:potassium ion transport"/>
    <property type="evidence" value="ECO:0007669"/>
    <property type="project" value="InterPro"/>
</dbReference>
<keyword evidence="1" id="KW-1133">Transmembrane helix</keyword>
<protein>
    <submittedName>
        <fullName evidence="3">NAD-binding protein</fullName>
    </submittedName>
</protein>
<organism evidence="3 4">
    <name type="scientific">Thermosynechococcus sichuanensis E542</name>
    <dbReference type="NCBI Taxonomy" id="2016101"/>
    <lineage>
        <taxon>Bacteria</taxon>
        <taxon>Bacillati</taxon>
        <taxon>Cyanobacteriota</taxon>
        <taxon>Cyanophyceae</taxon>
        <taxon>Acaryochloridales</taxon>
        <taxon>Thermosynechococcaceae</taxon>
        <taxon>Thermosynechococcus</taxon>
        <taxon>Thermosynechococcus sichuanensis</taxon>
    </lineage>
</organism>
<dbReference type="RefSeq" id="WP_181496399.1">
    <property type="nucleotide sequence ID" value="NZ_CP032152.1"/>
</dbReference>
<dbReference type="InterPro" id="IPR003148">
    <property type="entry name" value="RCK_N"/>
</dbReference>
<dbReference type="AlphaFoldDB" id="A0A3B7MDZ7"/>
<evidence type="ECO:0000259" key="2">
    <source>
        <dbReference type="PROSITE" id="PS51201"/>
    </source>
</evidence>
<dbReference type="Gene3D" id="3.40.50.720">
    <property type="entry name" value="NAD(P)-binding Rossmann-like Domain"/>
    <property type="match status" value="1"/>
</dbReference>
<keyword evidence="1" id="KW-0472">Membrane</keyword>
<dbReference type="InterPro" id="IPR050721">
    <property type="entry name" value="Trk_Ktr_HKT_K-transport"/>
</dbReference>
<proteinExistence type="predicted"/>
<dbReference type="KEGG" id="tsq:D3A95_04230"/>
<evidence type="ECO:0000313" key="4">
    <source>
        <dbReference type="Proteomes" id="UP000261812"/>
    </source>
</evidence>
<accession>A0A3B7MDZ7</accession>
<evidence type="ECO:0000256" key="1">
    <source>
        <dbReference type="SAM" id="Phobius"/>
    </source>
</evidence>
<dbReference type="SUPFAM" id="SSF51735">
    <property type="entry name" value="NAD(P)-binding Rossmann-fold domains"/>
    <property type="match status" value="1"/>
</dbReference>
<name>A0A3B7MDZ7_9CYAN</name>
<sequence>MQERLQPFLTLGAIAILVLLIVAFLWSEEALQSPVRAWETLSNAVITLVGEYPDRPRTFLGQVLQLLLLLFGTFAFGALIGKFSSYFVTQALAQTLPMKSFSNHIIVCNWNAKAPLVLRQLIEANRHHPRDIVLLCAEPIKLDPEFQERADVFVVQGDPTHHGTLERLNAPKAKAIILLADADMEAPDEKNALIALAVKHLEKIPGQEQDIHVVAELVNSDRQRHLKEAGVDEVISSQDYSSGILAQSALFRQMSEVYRQLLTYSDHTNEFYFIEPGHYPPTLYGLSFPALSAWVSEYSSHHPDNPLLLVGIRRQNQQVLLNPRPTDFQGLDPSDTLIVMAYRPIYDLRG</sequence>
<dbReference type="EMBL" id="CP032152">
    <property type="protein sequence ID" value="AXY67621.1"/>
    <property type="molecule type" value="Genomic_DNA"/>
</dbReference>
<feature type="transmembrane region" description="Helical" evidence="1">
    <location>
        <begin position="59"/>
        <end position="80"/>
    </location>
</feature>
<keyword evidence="1" id="KW-0812">Transmembrane</keyword>